<evidence type="ECO:0000256" key="8">
    <source>
        <dbReference type="ARBA" id="ARBA00022989"/>
    </source>
</evidence>
<dbReference type="PANTHER" id="PTHR10978:SF5">
    <property type="entry name" value="SUCCINATE DEHYDROGENASE CYTOCHROME B560 SUBUNIT, MITOCHONDRIAL"/>
    <property type="match status" value="1"/>
</dbReference>
<keyword evidence="15" id="KW-1185">Reference proteome</keyword>
<evidence type="ECO:0000313" key="14">
    <source>
        <dbReference type="EMBL" id="RUS68336.1"/>
    </source>
</evidence>
<evidence type="ECO:0000256" key="11">
    <source>
        <dbReference type="ARBA" id="ARBA00025912"/>
    </source>
</evidence>
<feature type="transmembrane region" description="Helical" evidence="13">
    <location>
        <begin position="79"/>
        <end position="98"/>
    </location>
</feature>
<evidence type="ECO:0000256" key="1">
    <source>
        <dbReference type="ARBA" id="ARBA00004050"/>
    </source>
</evidence>
<dbReference type="GO" id="GO:0005886">
    <property type="term" value="C:plasma membrane"/>
    <property type="evidence" value="ECO:0007669"/>
    <property type="project" value="TreeGrafter"/>
</dbReference>
<dbReference type="GO" id="GO:0046872">
    <property type="term" value="F:metal ion binding"/>
    <property type="evidence" value="ECO:0007669"/>
    <property type="project" value="UniProtKB-KW"/>
</dbReference>
<dbReference type="RefSeq" id="WP_126978399.1">
    <property type="nucleotide sequence ID" value="NZ_CAWUGC010000008.1"/>
</dbReference>
<dbReference type="GO" id="GO:0009055">
    <property type="term" value="F:electron transfer activity"/>
    <property type="evidence" value="ECO:0007669"/>
    <property type="project" value="InterPro"/>
</dbReference>
<dbReference type="PANTHER" id="PTHR10978">
    <property type="entry name" value="SUCCINATE DEHYDROGENASE CYTOCHROME B560 SUBUNIT"/>
    <property type="match status" value="1"/>
</dbReference>
<comment type="function">
    <text evidence="1">Membrane-anchoring subunit of succinate dehydrogenase (SDH).</text>
</comment>
<evidence type="ECO:0000256" key="4">
    <source>
        <dbReference type="ARBA" id="ARBA00020076"/>
    </source>
</evidence>
<dbReference type="Proteomes" id="UP000286947">
    <property type="component" value="Unassembled WGS sequence"/>
</dbReference>
<evidence type="ECO:0000256" key="13">
    <source>
        <dbReference type="SAM" id="Phobius"/>
    </source>
</evidence>
<keyword evidence="7 12" id="KW-0479">Metal-binding</keyword>
<name>A0A433SHY9_9BURK</name>
<evidence type="ECO:0000313" key="15">
    <source>
        <dbReference type="Proteomes" id="UP000286947"/>
    </source>
</evidence>
<comment type="caution">
    <text evidence="14">The sequence shown here is derived from an EMBL/GenBank/DDBJ whole genome shotgun (WGS) entry which is preliminary data.</text>
</comment>
<reference evidence="14 15" key="1">
    <citation type="submission" date="2018-01" db="EMBL/GenBank/DDBJ databases">
        <title>Saezia sanguinis gen. nov., sp. nov., in the order Burkholderiales isolated from human blood.</title>
        <authorList>
            <person name="Medina-Pascual M.J."/>
            <person name="Valdezate S."/>
            <person name="Monzon S."/>
            <person name="Cuesta I."/>
            <person name="Carrasco G."/>
            <person name="Villalon P."/>
            <person name="Saez-Nieto J.A."/>
        </authorList>
    </citation>
    <scope>NUCLEOTIDE SEQUENCE [LARGE SCALE GENOMIC DNA]</scope>
    <source>
        <strain evidence="14 15">CNM695-12</strain>
    </source>
</reference>
<dbReference type="OrthoDB" id="9799441at2"/>
<proteinExistence type="inferred from homology"/>
<dbReference type="CDD" id="cd03499">
    <property type="entry name" value="SQR_TypeC_SdhC"/>
    <property type="match status" value="1"/>
</dbReference>
<organism evidence="14 15">
    <name type="scientific">Saezia sanguinis</name>
    <dbReference type="NCBI Taxonomy" id="1965230"/>
    <lineage>
        <taxon>Bacteria</taxon>
        <taxon>Pseudomonadati</taxon>
        <taxon>Pseudomonadota</taxon>
        <taxon>Betaproteobacteria</taxon>
        <taxon>Burkholderiales</taxon>
        <taxon>Saeziaceae</taxon>
        <taxon>Saezia</taxon>
    </lineage>
</organism>
<feature type="binding site" description="axial binding residue" evidence="12">
    <location>
        <position position="95"/>
    </location>
    <ligand>
        <name>heme</name>
        <dbReference type="ChEBI" id="CHEBI:30413"/>
        <note>ligand shared with second transmembrane subunit</note>
    </ligand>
    <ligandPart>
        <name>Fe</name>
        <dbReference type="ChEBI" id="CHEBI:18248"/>
    </ligandPart>
</feature>
<dbReference type="Pfam" id="PF01127">
    <property type="entry name" value="Sdh_cyt"/>
    <property type="match status" value="1"/>
</dbReference>
<dbReference type="SUPFAM" id="SSF81343">
    <property type="entry name" value="Fumarate reductase respiratory complex transmembrane subunits"/>
    <property type="match status" value="1"/>
</dbReference>
<evidence type="ECO:0000256" key="10">
    <source>
        <dbReference type="ARBA" id="ARBA00023136"/>
    </source>
</evidence>
<dbReference type="InterPro" id="IPR000701">
    <property type="entry name" value="SuccDH_FuR_B_TM-su"/>
</dbReference>
<feature type="transmembrane region" description="Helical" evidence="13">
    <location>
        <begin position="32"/>
        <end position="52"/>
    </location>
</feature>
<accession>A0A433SHY9</accession>
<comment type="cofactor">
    <cofactor evidence="12">
        <name>heme</name>
        <dbReference type="ChEBI" id="CHEBI:30413"/>
    </cofactor>
    <text evidence="12">The heme is bound between the two transmembrane subunits.</text>
</comment>
<dbReference type="Gene3D" id="1.20.1300.10">
    <property type="entry name" value="Fumarate reductase/succinate dehydrogenase, transmembrane subunit"/>
    <property type="match status" value="1"/>
</dbReference>
<dbReference type="InterPro" id="IPR014314">
    <property type="entry name" value="Succ_DH_cytb556"/>
</dbReference>
<feature type="transmembrane region" description="Helical" evidence="13">
    <location>
        <begin position="119"/>
        <end position="139"/>
    </location>
</feature>
<keyword evidence="8 13" id="KW-1133">Transmembrane helix</keyword>
<dbReference type="EMBL" id="PQSP01000001">
    <property type="protein sequence ID" value="RUS68336.1"/>
    <property type="molecule type" value="Genomic_DNA"/>
</dbReference>
<dbReference type="GO" id="GO:0006099">
    <property type="term" value="P:tricarboxylic acid cycle"/>
    <property type="evidence" value="ECO:0007669"/>
    <property type="project" value="InterPro"/>
</dbReference>
<keyword evidence="10 13" id="KW-0472">Membrane</keyword>
<keyword evidence="5 12" id="KW-0349">Heme</keyword>
<dbReference type="PIRSF" id="PIRSF000178">
    <property type="entry name" value="SDH_cyt_b560"/>
    <property type="match status" value="1"/>
</dbReference>
<dbReference type="InterPro" id="IPR034804">
    <property type="entry name" value="SQR/QFR_C/D"/>
</dbReference>
<keyword evidence="9 12" id="KW-0408">Iron</keyword>
<keyword evidence="6 13" id="KW-0812">Transmembrane</keyword>
<evidence type="ECO:0000256" key="9">
    <source>
        <dbReference type="ARBA" id="ARBA00023004"/>
    </source>
</evidence>
<evidence type="ECO:0000256" key="3">
    <source>
        <dbReference type="ARBA" id="ARBA00007244"/>
    </source>
</evidence>
<protein>
    <recommendedName>
        <fullName evidence="4">Succinate dehydrogenase cytochrome b556 subunit</fullName>
    </recommendedName>
</protein>
<evidence type="ECO:0000256" key="12">
    <source>
        <dbReference type="PIRSR" id="PIRSR000178-1"/>
    </source>
</evidence>
<evidence type="ECO:0000256" key="2">
    <source>
        <dbReference type="ARBA" id="ARBA00004370"/>
    </source>
</evidence>
<comment type="subunit">
    <text evidence="11">Part of an enzyme complex containing four subunits: a flavoprotein, an iron-sulfur protein, plus two membrane-anchoring proteins, SdhC and SdhD. The complex can form homotrimers.</text>
</comment>
<sequence>MQDQAKKRPEIRNIGLGDILSYRMPIAAWVSILHRITGVIMFILLPFVIWMFDASLRSKETYAVFTNFIDNGCAFVPGWFVKLVCLGLIWALMHHLCAGLRHVMADVHHNVSKEQGKSTAIISLIVSLLLTAGLGAKLFGLY</sequence>
<evidence type="ECO:0000256" key="6">
    <source>
        <dbReference type="ARBA" id="ARBA00022692"/>
    </source>
</evidence>
<comment type="similarity">
    <text evidence="3">Belongs to the cytochrome b560 family.</text>
</comment>
<gene>
    <name evidence="14" type="primary">sdhC</name>
    <name evidence="14" type="ORF">CUZ56_00826</name>
</gene>
<evidence type="ECO:0000256" key="5">
    <source>
        <dbReference type="ARBA" id="ARBA00022617"/>
    </source>
</evidence>
<evidence type="ECO:0000256" key="7">
    <source>
        <dbReference type="ARBA" id="ARBA00022723"/>
    </source>
</evidence>
<dbReference type="AlphaFoldDB" id="A0A433SHY9"/>
<comment type="subcellular location">
    <subcellularLocation>
        <location evidence="2">Membrane</location>
    </subcellularLocation>
</comment>
<dbReference type="NCBIfam" id="TIGR02970">
    <property type="entry name" value="succ_dehyd_cytB"/>
    <property type="match status" value="1"/>
</dbReference>